<dbReference type="RefSeq" id="WP_150578924.1">
    <property type="nucleotide sequence ID" value="NZ_CABVGX010000002.1"/>
</dbReference>
<dbReference type="SUPFAM" id="SSF55298">
    <property type="entry name" value="YjgF-like"/>
    <property type="match status" value="1"/>
</dbReference>
<name>A0A5E6PRG5_PSEFL</name>
<dbReference type="Gene3D" id="3.30.1330.40">
    <property type="entry name" value="RutC-like"/>
    <property type="match status" value="1"/>
</dbReference>
<dbReference type="CDD" id="cd00448">
    <property type="entry name" value="YjgF_YER057c_UK114_family"/>
    <property type="match status" value="1"/>
</dbReference>
<evidence type="ECO:0000313" key="1">
    <source>
        <dbReference type="EMBL" id="VVM44082.1"/>
    </source>
</evidence>
<evidence type="ECO:0000313" key="2">
    <source>
        <dbReference type="Proteomes" id="UP000325607"/>
    </source>
</evidence>
<dbReference type="OrthoDB" id="573013at2"/>
<dbReference type="InterPro" id="IPR035959">
    <property type="entry name" value="RutC-like_sf"/>
</dbReference>
<dbReference type="AlphaFoldDB" id="A0A5E6PRG5"/>
<dbReference type="PANTHER" id="PTHR43857:SF1">
    <property type="entry name" value="YJGH FAMILY PROTEIN"/>
    <property type="match status" value="1"/>
</dbReference>
<accession>A0A5E6PRG5</accession>
<evidence type="ECO:0008006" key="3">
    <source>
        <dbReference type="Google" id="ProtNLM"/>
    </source>
</evidence>
<dbReference type="Pfam" id="PF01042">
    <property type="entry name" value="Ribonuc_L-PSP"/>
    <property type="match status" value="1"/>
</dbReference>
<proteinExistence type="predicted"/>
<organism evidence="1 2">
    <name type="scientific">Pseudomonas fluorescens</name>
    <dbReference type="NCBI Taxonomy" id="294"/>
    <lineage>
        <taxon>Bacteria</taxon>
        <taxon>Pseudomonadati</taxon>
        <taxon>Pseudomonadota</taxon>
        <taxon>Gammaproteobacteria</taxon>
        <taxon>Pseudomonadales</taxon>
        <taxon>Pseudomonadaceae</taxon>
        <taxon>Pseudomonas</taxon>
    </lineage>
</organism>
<protein>
    <recommendedName>
        <fullName evidence="3">RidA family protein</fullName>
    </recommendedName>
</protein>
<gene>
    <name evidence="1" type="ORF">PS645_00403</name>
</gene>
<sequence length="141" mass="14777">MPSQISSPALTLSNPAGLYDPTDNAYSHVAQVPLNARIVHLAGQGGQDREGYLAPGFAEQVRQTLANVEIGLAAAGATLNDVYKLTILVVDHSESRLAEWATEAKRAWGSHLPTGTLIAVPRLALDGMLVEVEAIAALPAA</sequence>
<dbReference type="PANTHER" id="PTHR43857">
    <property type="entry name" value="BLR7761 PROTEIN"/>
    <property type="match status" value="1"/>
</dbReference>
<dbReference type="EMBL" id="CABVGX010000002">
    <property type="protein sequence ID" value="VVM44082.1"/>
    <property type="molecule type" value="Genomic_DNA"/>
</dbReference>
<dbReference type="Proteomes" id="UP000325607">
    <property type="component" value="Unassembled WGS sequence"/>
</dbReference>
<reference evidence="1 2" key="1">
    <citation type="submission" date="2019-09" db="EMBL/GenBank/DDBJ databases">
        <authorList>
            <person name="Chandra G."/>
            <person name="Truman W A."/>
        </authorList>
    </citation>
    <scope>NUCLEOTIDE SEQUENCE [LARGE SCALE GENOMIC DNA]</scope>
    <source>
        <strain evidence="1">PS645</strain>
    </source>
</reference>
<dbReference type="InterPro" id="IPR006175">
    <property type="entry name" value="YjgF/YER057c/UK114"/>
</dbReference>